<evidence type="ECO:0000256" key="4">
    <source>
        <dbReference type="ARBA" id="ARBA00022553"/>
    </source>
</evidence>
<dbReference type="InterPro" id="IPR036097">
    <property type="entry name" value="HisK_dim/P_sf"/>
</dbReference>
<keyword evidence="10" id="KW-1185">Reference proteome</keyword>
<dbReference type="Gene3D" id="3.30.565.10">
    <property type="entry name" value="Histidine kinase-like ATPase, C-terminal domain"/>
    <property type="match status" value="1"/>
</dbReference>
<dbReference type="InterPro" id="IPR003661">
    <property type="entry name" value="HisK_dim/P_dom"/>
</dbReference>
<dbReference type="SMART" id="SM00387">
    <property type="entry name" value="HATPase_c"/>
    <property type="match status" value="1"/>
</dbReference>
<dbReference type="SUPFAM" id="SSF55874">
    <property type="entry name" value="ATPase domain of HSP90 chaperone/DNA topoisomerase II/histidine kinase"/>
    <property type="match status" value="1"/>
</dbReference>
<name>A0ABW9QWP9_9ACTN</name>
<dbReference type="InterPro" id="IPR004358">
    <property type="entry name" value="Sig_transdc_His_kin-like_C"/>
</dbReference>
<gene>
    <name evidence="9" type="ORF">GHK86_15460</name>
</gene>
<dbReference type="EMBL" id="WJHE01000857">
    <property type="protein sequence ID" value="MST34113.1"/>
    <property type="molecule type" value="Genomic_DNA"/>
</dbReference>
<dbReference type="InterPro" id="IPR003594">
    <property type="entry name" value="HATPase_dom"/>
</dbReference>
<evidence type="ECO:0000256" key="5">
    <source>
        <dbReference type="ARBA" id="ARBA00022679"/>
    </source>
</evidence>
<reference evidence="9 10" key="1">
    <citation type="submission" date="2019-11" db="EMBL/GenBank/DDBJ databases">
        <title>Acidiferrimicrobium australis gen. nov., sp. nov., an acidophilic and obligately heterotrophic, member of the Actinobacteria that catalyses dissimilatory oxido- reduction of iron isolated from metal-rich acidic water in Chile.</title>
        <authorList>
            <person name="Gonzalez D."/>
            <person name="Huber K."/>
            <person name="Hedrich S."/>
            <person name="Rojas-Villalobos C."/>
            <person name="Quatrini R."/>
            <person name="Dinamarca M.A."/>
            <person name="Schwarz A."/>
            <person name="Canales C."/>
            <person name="Nancucheo I."/>
        </authorList>
    </citation>
    <scope>NUCLEOTIDE SEQUENCE [LARGE SCALE GENOMIC DNA]</scope>
    <source>
        <strain evidence="9 10">USS-CCA1</strain>
    </source>
</reference>
<evidence type="ECO:0000256" key="7">
    <source>
        <dbReference type="ARBA" id="ARBA00023012"/>
    </source>
</evidence>
<dbReference type="Pfam" id="PF00512">
    <property type="entry name" value="HisKA"/>
    <property type="match status" value="1"/>
</dbReference>
<dbReference type="Pfam" id="PF02518">
    <property type="entry name" value="HATPase_c"/>
    <property type="match status" value="1"/>
</dbReference>
<sequence length="299" mass="31994">LATAFPSPAGVTAVVATWNARTPPEDATALLEDAGNSLRLALEREAAERAHQEAITLRRSQELQRQFLSRLSHELRTPLTAIRGYASSLMQPDVTWERDDQQRFLGRIAAESSRLGRLVGDLLDFSAIEASVLRLQPDWCDLPLVVDAAAACVVTPPGTLLEADCEPGLPPVWADHDRLEQVLVNLLDNAVHHNPPGTHVRVAAALEGGQVVVSVADDGIGAPADLLATPIGSPPERRSRTAGAGLGLSIARGIVAAHGWQLRLLRPAKGTVLRIAIPVERLTDPDTELDDDRPVASTT</sequence>
<dbReference type="PANTHER" id="PTHR43711">
    <property type="entry name" value="TWO-COMPONENT HISTIDINE KINASE"/>
    <property type="match status" value="1"/>
</dbReference>
<evidence type="ECO:0000256" key="3">
    <source>
        <dbReference type="ARBA" id="ARBA00012438"/>
    </source>
</evidence>
<evidence type="ECO:0000256" key="6">
    <source>
        <dbReference type="ARBA" id="ARBA00022777"/>
    </source>
</evidence>
<dbReference type="InterPro" id="IPR005467">
    <property type="entry name" value="His_kinase_dom"/>
</dbReference>
<dbReference type="PROSITE" id="PS50109">
    <property type="entry name" value="HIS_KIN"/>
    <property type="match status" value="1"/>
</dbReference>
<dbReference type="Proteomes" id="UP000437736">
    <property type="component" value="Unassembled WGS sequence"/>
</dbReference>
<comment type="catalytic activity">
    <reaction evidence="1">
        <text>ATP + protein L-histidine = ADP + protein N-phospho-L-histidine.</text>
        <dbReference type="EC" id="2.7.13.3"/>
    </reaction>
</comment>
<evidence type="ECO:0000256" key="2">
    <source>
        <dbReference type="ARBA" id="ARBA00004236"/>
    </source>
</evidence>
<dbReference type="SUPFAM" id="SSF47384">
    <property type="entry name" value="Homodimeric domain of signal transducing histidine kinase"/>
    <property type="match status" value="1"/>
</dbReference>
<dbReference type="EC" id="2.7.13.3" evidence="3"/>
<keyword evidence="4" id="KW-0597">Phosphoprotein</keyword>
<dbReference type="CDD" id="cd00075">
    <property type="entry name" value="HATPase"/>
    <property type="match status" value="1"/>
</dbReference>
<protein>
    <recommendedName>
        <fullName evidence="3">histidine kinase</fullName>
        <ecNumber evidence="3">2.7.13.3</ecNumber>
    </recommendedName>
</protein>
<comment type="subcellular location">
    <subcellularLocation>
        <location evidence="2">Cell membrane</location>
    </subcellularLocation>
</comment>
<dbReference type="PRINTS" id="PR00344">
    <property type="entry name" value="BCTRLSENSOR"/>
</dbReference>
<organism evidence="9 10">
    <name type="scientific">Acidiferrimicrobium australe</name>
    <dbReference type="NCBI Taxonomy" id="2664430"/>
    <lineage>
        <taxon>Bacteria</taxon>
        <taxon>Bacillati</taxon>
        <taxon>Actinomycetota</taxon>
        <taxon>Acidimicrobiia</taxon>
        <taxon>Acidimicrobiales</taxon>
        <taxon>Acidimicrobiaceae</taxon>
        <taxon>Acidiferrimicrobium</taxon>
    </lineage>
</organism>
<dbReference type="Gene3D" id="1.10.287.130">
    <property type="match status" value="1"/>
</dbReference>
<proteinExistence type="predicted"/>
<feature type="domain" description="Histidine kinase" evidence="8">
    <location>
        <begin position="70"/>
        <end position="281"/>
    </location>
</feature>
<comment type="caution">
    <text evidence="9">The sequence shown here is derived from an EMBL/GenBank/DDBJ whole genome shotgun (WGS) entry which is preliminary data.</text>
</comment>
<accession>A0ABW9QWP9</accession>
<feature type="non-terminal residue" evidence="9">
    <location>
        <position position="1"/>
    </location>
</feature>
<evidence type="ECO:0000313" key="9">
    <source>
        <dbReference type="EMBL" id="MST34113.1"/>
    </source>
</evidence>
<keyword evidence="5" id="KW-0808">Transferase</keyword>
<evidence type="ECO:0000313" key="10">
    <source>
        <dbReference type="Proteomes" id="UP000437736"/>
    </source>
</evidence>
<dbReference type="InterPro" id="IPR036890">
    <property type="entry name" value="HATPase_C_sf"/>
</dbReference>
<keyword evidence="7" id="KW-0902">Two-component regulatory system</keyword>
<evidence type="ECO:0000256" key="1">
    <source>
        <dbReference type="ARBA" id="ARBA00000085"/>
    </source>
</evidence>
<dbReference type="SMART" id="SM00388">
    <property type="entry name" value="HisKA"/>
    <property type="match status" value="1"/>
</dbReference>
<keyword evidence="6" id="KW-0418">Kinase</keyword>
<dbReference type="CDD" id="cd00082">
    <property type="entry name" value="HisKA"/>
    <property type="match status" value="1"/>
</dbReference>
<evidence type="ECO:0000259" key="8">
    <source>
        <dbReference type="PROSITE" id="PS50109"/>
    </source>
</evidence>
<dbReference type="InterPro" id="IPR050736">
    <property type="entry name" value="Sensor_HK_Regulatory"/>
</dbReference>
<dbReference type="PANTHER" id="PTHR43711:SF1">
    <property type="entry name" value="HISTIDINE KINASE 1"/>
    <property type="match status" value="1"/>
</dbReference>